<feature type="region of interest" description="Disordered" evidence="4">
    <location>
        <begin position="1"/>
        <end position="30"/>
    </location>
</feature>
<dbReference type="Gene3D" id="3.40.50.150">
    <property type="entry name" value="Vaccinia Virus protein VP39"/>
    <property type="match status" value="1"/>
</dbReference>
<evidence type="ECO:0000259" key="5">
    <source>
        <dbReference type="Pfam" id="PF00891"/>
    </source>
</evidence>
<dbReference type="SUPFAM" id="SSF46785">
    <property type="entry name" value="Winged helix' DNA-binding domain"/>
    <property type="match status" value="1"/>
</dbReference>
<keyword evidence="1" id="KW-0489">Methyltransferase</keyword>
<evidence type="ECO:0000256" key="3">
    <source>
        <dbReference type="ARBA" id="ARBA00022691"/>
    </source>
</evidence>
<gene>
    <name evidence="7" type="ORF">ACN38_g3704</name>
</gene>
<keyword evidence="3" id="KW-0949">S-adenosyl-L-methionine</keyword>
<dbReference type="EMBL" id="LHQQ01000045">
    <property type="protein sequence ID" value="KOS45347.1"/>
    <property type="molecule type" value="Genomic_DNA"/>
</dbReference>
<dbReference type="GO" id="GO:0046983">
    <property type="term" value="F:protein dimerization activity"/>
    <property type="evidence" value="ECO:0007669"/>
    <property type="project" value="InterPro"/>
</dbReference>
<dbReference type="InterPro" id="IPR036390">
    <property type="entry name" value="WH_DNA-bd_sf"/>
</dbReference>
<dbReference type="Pfam" id="PF00891">
    <property type="entry name" value="Methyltransf_2"/>
    <property type="match status" value="1"/>
</dbReference>
<proteinExistence type="predicted"/>
<comment type="caution">
    <text evidence="7">The sequence shown here is derived from an EMBL/GenBank/DDBJ whole genome shotgun (WGS) entry which is preliminary data.</text>
</comment>
<organism evidence="7 8">
    <name type="scientific">Penicillium nordicum</name>
    <dbReference type="NCBI Taxonomy" id="229535"/>
    <lineage>
        <taxon>Eukaryota</taxon>
        <taxon>Fungi</taxon>
        <taxon>Dikarya</taxon>
        <taxon>Ascomycota</taxon>
        <taxon>Pezizomycotina</taxon>
        <taxon>Eurotiomycetes</taxon>
        <taxon>Eurotiomycetidae</taxon>
        <taxon>Eurotiales</taxon>
        <taxon>Aspergillaceae</taxon>
        <taxon>Penicillium</taxon>
    </lineage>
</organism>
<dbReference type="OrthoDB" id="1535081at2759"/>
<dbReference type="InterPro" id="IPR001077">
    <property type="entry name" value="COMT_C"/>
</dbReference>
<protein>
    <submittedName>
        <fullName evidence="7">Uncharacterized protein</fullName>
    </submittedName>
</protein>
<feature type="domain" description="O-methyltransferase dimerisation" evidence="6">
    <location>
        <begin position="106"/>
        <end position="168"/>
    </location>
</feature>
<evidence type="ECO:0000313" key="8">
    <source>
        <dbReference type="Proteomes" id="UP000037696"/>
    </source>
</evidence>
<dbReference type="SUPFAM" id="SSF53335">
    <property type="entry name" value="S-adenosyl-L-methionine-dependent methyltransferases"/>
    <property type="match status" value="1"/>
</dbReference>
<dbReference type="Gene3D" id="1.10.10.10">
    <property type="entry name" value="Winged helix-like DNA-binding domain superfamily/Winged helix DNA-binding domain"/>
    <property type="match status" value="1"/>
</dbReference>
<dbReference type="AlphaFoldDB" id="A0A0M8P7V5"/>
<dbReference type="Pfam" id="PF08100">
    <property type="entry name" value="Dimerisation"/>
    <property type="match status" value="1"/>
</dbReference>
<sequence length="448" mass="49868">MNDLASLTFSETTHTNGTSPANGDSQTNGDLQDAFVDRVATSANTPELVPGLVDQVASLGKVAGLQDHTDRTTLLEAARSLVYALETPREAMIRYCWSQATLYASVETAVDLGIFAILSKDERSKSATELANATCADPVLLARILKHLCAMGVILETGPNEYRRTGISISLSLQRYNDAYPCMTNCITSGVLALPAQLKKDGYANPANGKECAFQRGFRTDLHFFEFMKENPEVASQFNNHMSVYHQGRPSWMDVGFYDVPNLFSDVARDDVLLVDVGGGMGHDLSEFRRKWSDAPGRLVLQDLPDVIDQAKSGQLHPPIEAMEHDFFTEQPIKGARAYYMHSVLHDWTDDNCRKILKGLVDVMKRGHSKVLINENVIPDTNAYWETTSLDIIMMADFASTERTEAHWHQLVGSAGLKITKTRFRKKIESFPATESGKHRMRLRYMPG</sequence>
<evidence type="ECO:0000256" key="1">
    <source>
        <dbReference type="ARBA" id="ARBA00022603"/>
    </source>
</evidence>
<keyword evidence="2" id="KW-0808">Transferase</keyword>
<dbReference type="PANTHER" id="PTHR43712:SF1">
    <property type="entry name" value="HYPOTHETICAL O-METHYLTRANSFERASE (EUROFUNG)-RELATED"/>
    <property type="match status" value="1"/>
</dbReference>
<evidence type="ECO:0000313" key="7">
    <source>
        <dbReference type="EMBL" id="KOS45347.1"/>
    </source>
</evidence>
<evidence type="ECO:0000256" key="2">
    <source>
        <dbReference type="ARBA" id="ARBA00022679"/>
    </source>
</evidence>
<dbReference type="GO" id="GO:0032259">
    <property type="term" value="P:methylation"/>
    <property type="evidence" value="ECO:0007669"/>
    <property type="project" value="UniProtKB-KW"/>
</dbReference>
<feature type="domain" description="O-methyltransferase C-terminal" evidence="5">
    <location>
        <begin position="211"/>
        <end position="417"/>
    </location>
</feature>
<evidence type="ECO:0000259" key="6">
    <source>
        <dbReference type="Pfam" id="PF08100"/>
    </source>
</evidence>
<dbReference type="InterPro" id="IPR016461">
    <property type="entry name" value="COMT-like"/>
</dbReference>
<dbReference type="GO" id="GO:0008171">
    <property type="term" value="F:O-methyltransferase activity"/>
    <property type="evidence" value="ECO:0007669"/>
    <property type="project" value="InterPro"/>
</dbReference>
<keyword evidence="8" id="KW-1185">Reference proteome</keyword>
<reference evidence="7 8" key="1">
    <citation type="submission" date="2015-08" db="EMBL/GenBank/DDBJ databases">
        <title>Genome sequencing of Penicillium nordicum.</title>
        <authorList>
            <person name="Nguyen H.D."/>
            <person name="Seifert K.A."/>
        </authorList>
    </citation>
    <scope>NUCLEOTIDE SEQUENCE [LARGE SCALE GENOMIC DNA]</scope>
    <source>
        <strain evidence="7 8">DAOMC 185683</strain>
    </source>
</reference>
<dbReference type="PANTHER" id="PTHR43712">
    <property type="entry name" value="PUTATIVE (AFU_ORTHOLOGUE AFUA_4G14580)-RELATED"/>
    <property type="match status" value="1"/>
</dbReference>
<dbReference type="InterPro" id="IPR036388">
    <property type="entry name" value="WH-like_DNA-bd_sf"/>
</dbReference>
<name>A0A0M8P7V5_9EURO</name>
<dbReference type="InterPro" id="IPR029063">
    <property type="entry name" value="SAM-dependent_MTases_sf"/>
</dbReference>
<dbReference type="STRING" id="229535.A0A0M8P7V5"/>
<dbReference type="InterPro" id="IPR012967">
    <property type="entry name" value="COMT_dimerisation"/>
</dbReference>
<dbReference type="PROSITE" id="PS51683">
    <property type="entry name" value="SAM_OMT_II"/>
    <property type="match status" value="1"/>
</dbReference>
<evidence type="ECO:0000256" key="4">
    <source>
        <dbReference type="SAM" id="MobiDB-lite"/>
    </source>
</evidence>
<accession>A0A0M8P7V5</accession>
<dbReference type="Proteomes" id="UP000037696">
    <property type="component" value="Unassembled WGS sequence"/>
</dbReference>
<dbReference type="GO" id="GO:0044550">
    <property type="term" value="P:secondary metabolite biosynthetic process"/>
    <property type="evidence" value="ECO:0007669"/>
    <property type="project" value="UniProtKB-ARBA"/>
</dbReference>